<evidence type="ECO:0008006" key="4">
    <source>
        <dbReference type="Google" id="ProtNLM"/>
    </source>
</evidence>
<dbReference type="InterPro" id="IPR025098">
    <property type="entry name" value="DUF4013"/>
</dbReference>
<dbReference type="RefSeq" id="WP_173779927.1">
    <property type="nucleotide sequence ID" value="NZ_JABSNO010000020.1"/>
</dbReference>
<dbReference type="Pfam" id="PF13197">
    <property type="entry name" value="DUF4013"/>
    <property type="match status" value="1"/>
</dbReference>
<evidence type="ECO:0000313" key="2">
    <source>
        <dbReference type="EMBL" id="NRS93361.1"/>
    </source>
</evidence>
<feature type="transmembrane region" description="Helical" evidence="1">
    <location>
        <begin position="128"/>
        <end position="157"/>
    </location>
</feature>
<comment type="caution">
    <text evidence="2">The sequence shown here is derived from an EMBL/GenBank/DDBJ whole genome shotgun (WGS) entry which is preliminary data.</text>
</comment>
<keyword evidence="1" id="KW-1133">Transmembrane helix</keyword>
<dbReference type="AlphaFoldDB" id="A0A8J8K990"/>
<proteinExistence type="predicted"/>
<keyword evidence="1" id="KW-0472">Membrane</keyword>
<protein>
    <recommendedName>
        <fullName evidence="4">DUF4013 domain-containing protein</fullName>
    </recommendedName>
</protein>
<feature type="transmembrane region" description="Helical" evidence="1">
    <location>
        <begin position="178"/>
        <end position="205"/>
    </location>
</feature>
<reference evidence="2" key="1">
    <citation type="submission" date="2020-05" db="EMBL/GenBank/DDBJ databases">
        <title>Genomic Encyclopedia of Type Strains, Phase IV (KMG-V): Genome sequencing to study the core and pangenomes of soil and plant-associated prokaryotes.</title>
        <authorList>
            <person name="Whitman W."/>
        </authorList>
    </citation>
    <scope>NUCLEOTIDE SEQUENCE</scope>
    <source>
        <strain evidence="2">16F</strain>
    </source>
</reference>
<feature type="transmembrane region" description="Helical" evidence="1">
    <location>
        <begin position="31"/>
        <end position="59"/>
    </location>
</feature>
<evidence type="ECO:0000313" key="3">
    <source>
        <dbReference type="Proteomes" id="UP000610746"/>
    </source>
</evidence>
<sequence>MNTMNNFNPKQIEFKFGDYISQGFELFKKDIWNFVVAYIFVMIMSMIPFCNIMAVGNFYKYCRKKNRGEEATPSEIFNFDQFGTYFILNLIIIGLSLFIAVPYFMFIGSMATLGETGEVSAVSSGLSMISGLSIFVGVIVIYYLMLKAFYITGLISLEGENDWKKAWEKSKIMTKNNLLMILLFVFVISSIAQLGIMACCIGIFLTMPLSQICSYVATEDGLNQIKNDEINEIGITKSY</sequence>
<keyword evidence="3" id="KW-1185">Reference proteome</keyword>
<dbReference type="EMBL" id="JABSNO010000020">
    <property type="protein sequence ID" value="NRS93361.1"/>
    <property type="molecule type" value="Genomic_DNA"/>
</dbReference>
<evidence type="ECO:0000256" key="1">
    <source>
        <dbReference type="SAM" id="Phobius"/>
    </source>
</evidence>
<feature type="transmembrane region" description="Helical" evidence="1">
    <location>
        <begin position="86"/>
        <end position="108"/>
    </location>
</feature>
<keyword evidence="1" id="KW-0812">Transmembrane</keyword>
<accession>A0A8J8K990</accession>
<name>A0A8J8K990_9FLAO</name>
<organism evidence="2 3">
    <name type="scientific">Frigoriflavimonas asaccharolytica</name>
    <dbReference type="NCBI Taxonomy" id="2735899"/>
    <lineage>
        <taxon>Bacteria</taxon>
        <taxon>Pseudomonadati</taxon>
        <taxon>Bacteroidota</taxon>
        <taxon>Flavobacteriia</taxon>
        <taxon>Flavobacteriales</taxon>
        <taxon>Weeksellaceae</taxon>
        <taxon>Frigoriflavimonas</taxon>
    </lineage>
</organism>
<dbReference type="Proteomes" id="UP000610746">
    <property type="component" value="Unassembled WGS sequence"/>
</dbReference>
<gene>
    <name evidence="2" type="ORF">HNQ03_002450</name>
</gene>